<evidence type="ECO:0000256" key="1">
    <source>
        <dbReference type="SAM" id="MobiDB-lite"/>
    </source>
</evidence>
<dbReference type="AlphaFoldDB" id="A0A7R8WG68"/>
<feature type="compositionally biased region" description="Pro residues" evidence="1">
    <location>
        <begin position="503"/>
        <end position="512"/>
    </location>
</feature>
<feature type="compositionally biased region" description="Low complexity" evidence="1">
    <location>
        <begin position="148"/>
        <end position="157"/>
    </location>
</feature>
<feature type="compositionally biased region" description="Low complexity" evidence="1">
    <location>
        <begin position="745"/>
        <end position="757"/>
    </location>
</feature>
<feature type="compositionally biased region" description="Low complexity" evidence="1">
    <location>
        <begin position="799"/>
        <end position="808"/>
    </location>
</feature>
<feature type="region of interest" description="Disordered" evidence="1">
    <location>
        <begin position="1055"/>
        <end position="1107"/>
    </location>
</feature>
<reference evidence="2" key="1">
    <citation type="submission" date="2020-11" db="EMBL/GenBank/DDBJ databases">
        <authorList>
            <person name="Tran Van P."/>
        </authorList>
    </citation>
    <scope>NUCLEOTIDE SEQUENCE</scope>
</reference>
<feature type="region of interest" description="Disordered" evidence="1">
    <location>
        <begin position="84"/>
        <end position="213"/>
    </location>
</feature>
<feature type="compositionally biased region" description="Pro residues" evidence="1">
    <location>
        <begin position="783"/>
        <end position="798"/>
    </location>
</feature>
<feature type="compositionally biased region" description="Low complexity" evidence="1">
    <location>
        <begin position="513"/>
        <end position="540"/>
    </location>
</feature>
<proteinExistence type="predicted"/>
<feature type="region of interest" description="Disordered" evidence="1">
    <location>
        <begin position="391"/>
        <end position="413"/>
    </location>
</feature>
<feature type="region of interest" description="Disordered" evidence="1">
    <location>
        <begin position="328"/>
        <end position="375"/>
    </location>
</feature>
<name>A0A7R8WG68_9CRUS</name>
<feature type="compositionally biased region" description="Low complexity" evidence="1">
    <location>
        <begin position="168"/>
        <end position="191"/>
    </location>
</feature>
<feature type="compositionally biased region" description="Low complexity" evidence="1">
    <location>
        <begin position="101"/>
        <end position="112"/>
    </location>
</feature>
<gene>
    <name evidence="2" type="ORF">CTOB1V02_LOCUS8223</name>
</gene>
<organism evidence="2">
    <name type="scientific">Cyprideis torosa</name>
    <dbReference type="NCBI Taxonomy" id="163714"/>
    <lineage>
        <taxon>Eukaryota</taxon>
        <taxon>Metazoa</taxon>
        <taxon>Ecdysozoa</taxon>
        <taxon>Arthropoda</taxon>
        <taxon>Crustacea</taxon>
        <taxon>Oligostraca</taxon>
        <taxon>Ostracoda</taxon>
        <taxon>Podocopa</taxon>
        <taxon>Podocopida</taxon>
        <taxon>Cytherocopina</taxon>
        <taxon>Cytheroidea</taxon>
        <taxon>Cytherideidae</taxon>
        <taxon>Cyprideis</taxon>
    </lineage>
</organism>
<dbReference type="InterPro" id="IPR015671">
    <property type="entry name" value="GSCR1_dom"/>
</dbReference>
<feature type="compositionally biased region" description="Low complexity" evidence="1">
    <location>
        <begin position="983"/>
        <end position="1001"/>
    </location>
</feature>
<protein>
    <submittedName>
        <fullName evidence="2">Uncharacterized protein</fullName>
    </submittedName>
</protein>
<feature type="region of interest" description="Disordered" evidence="1">
    <location>
        <begin position="584"/>
        <end position="630"/>
    </location>
</feature>
<feature type="region of interest" description="Disordered" evidence="1">
    <location>
        <begin position="464"/>
        <end position="569"/>
    </location>
</feature>
<sequence>MDDNGGRVLLDLLNDPSALESFLGQEHQQAAVAVHGPPADVATGAAMLNGGRGLCVSSGVSSTTLRLPVGSVSSSFLENGEVRASVPASTGKQKPPPPSSSPQSADVSSSADVLRKSKSASPASSGAASTQKRKAHHSSSSGKREGDVSSTTSGSDTPPRRPVETPCSSSSSRQRSSPAHSTSGASHSATPKHILPRGIPMTPPSFMTRLPSQSGGVFLPPATSLPYLGQPHTGKGGFGGATAYAPTLLPRPMFYPALPYLLPAAGPRPSPIYQVNGQAVQLQQIQTPTGIVHLAIPVRTPSAAEQAAPPVIPSSSLIAQMPSAASIVTTQSGSGAPPKKKAKKSSTPSPSASSSGATTSTTTNGLVQNPTPPALADDLFSAAMREAGIDEEDLREGPPPPPPPPTQNGSFIAPRPQVILGQGISIPPMVLPLPNGGLVIPQTKTAVSSFSSFLLNHSSVISSTTVSAGASTTSTTPSWSPLIMAPAPSNTPKTTHTKRLLAPAPPPQPTAPTQPNKPQTTVPTQQNKPQPTQQNKPQPTATNRQTVRRKPADSTVKPSSTTPPVPLLRLPALPVQLQLSVGSKTLPGITGSKSTPRFPPNSLLRNRPPTPKTKKAPMTTTTSISSTTLPVSVAGHPPLLIRPPAPLTSVVPLIPSTSSAAEHRTSVVQSPPVVSRKERVRSSLSDSPTGENVVGSSTASPPQPAVPRVSPEKSPPLVLLDETSSSPRTVQSPDKDQTFSPSPPLVVSMSLRSPSPSAKQHNPPSPPSGEQKGEEVTPQKSLPTPPPSSSPSPLPPTAPLVVPLALSPISPPESELKCDTPSPLPPVSRESEEEKVVLSETLPTTPPAEVVPFLEEVPPATPPPPPFSISEEFLKAFSSDLDQDLSPEERLAAVSERAETECENMDCTRPVCSRKDAFSRLVPWWVYNEPTPSAEEEQQQEDFFQTAAVHLLTKFQKMTAKLRRMEREKRHLQPEEPKNDEIPAAPAAAEASTSSSPKTAPLRVNGFPRDDEVPKDPHDRVSAPAPSPPPPPAEGVKVLKWTRCAVPITAHGCNKQLPTKARRERNWPRKLLTGRTRSGSDASEFLTGSDPADRSHIVVRTETGRQK</sequence>
<feature type="compositionally biased region" description="Polar residues" evidence="1">
    <location>
        <begin position="682"/>
        <end position="700"/>
    </location>
</feature>
<feature type="region of interest" description="Disordered" evidence="1">
    <location>
        <begin position="658"/>
        <end position="849"/>
    </location>
</feature>
<feature type="compositionally biased region" description="Low complexity" evidence="1">
    <location>
        <begin position="464"/>
        <end position="481"/>
    </location>
</feature>
<dbReference type="EMBL" id="OB662634">
    <property type="protein sequence ID" value="CAD7230364.1"/>
    <property type="molecule type" value="Genomic_DNA"/>
</dbReference>
<feature type="compositionally biased region" description="Low complexity" evidence="1">
    <location>
        <begin position="345"/>
        <end position="363"/>
    </location>
</feature>
<feature type="region of interest" description="Disordered" evidence="1">
    <location>
        <begin position="960"/>
        <end position="1036"/>
    </location>
</feature>
<feature type="compositionally biased region" description="Low complexity" evidence="1">
    <location>
        <begin position="616"/>
        <end position="628"/>
    </location>
</feature>
<evidence type="ECO:0000313" key="2">
    <source>
        <dbReference type="EMBL" id="CAD7230364.1"/>
    </source>
</evidence>
<dbReference type="Pfam" id="PF15249">
    <property type="entry name" value="GLTSCR1"/>
    <property type="match status" value="1"/>
</dbReference>
<feature type="compositionally biased region" description="Low complexity" evidence="1">
    <location>
        <begin position="119"/>
        <end position="129"/>
    </location>
</feature>
<feature type="compositionally biased region" description="Basic and acidic residues" evidence="1">
    <location>
        <begin position="1008"/>
        <end position="1021"/>
    </location>
</feature>
<feature type="compositionally biased region" description="Basic and acidic residues" evidence="1">
    <location>
        <begin position="963"/>
        <end position="981"/>
    </location>
</feature>
<accession>A0A7R8WG68</accession>
<feature type="compositionally biased region" description="Pro residues" evidence="1">
    <location>
        <begin position="397"/>
        <end position="406"/>
    </location>
</feature>
<feature type="compositionally biased region" description="Polar residues" evidence="1">
    <location>
        <begin position="722"/>
        <end position="732"/>
    </location>
</feature>